<protein>
    <submittedName>
        <fullName evidence="2">Uncharacterized protein</fullName>
    </submittedName>
</protein>
<proteinExistence type="predicted"/>
<feature type="transmembrane region" description="Helical" evidence="1">
    <location>
        <begin position="55"/>
        <end position="74"/>
    </location>
</feature>
<organism evidence="2">
    <name type="scientific">bioreactor metagenome</name>
    <dbReference type="NCBI Taxonomy" id="1076179"/>
    <lineage>
        <taxon>unclassified sequences</taxon>
        <taxon>metagenomes</taxon>
        <taxon>ecological metagenomes</taxon>
    </lineage>
</organism>
<keyword evidence="1" id="KW-1133">Transmembrane helix</keyword>
<sequence>MLLIKIQLHLVLYALGCFFGTLLIVHKRYQFFFYDGTQLIIELTSIKRIIDNIPYLLYFTICNGMFELTGMLRLIFSEAFYSKIICLFIYYIIISLYAPIF</sequence>
<evidence type="ECO:0000313" key="2">
    <source>
        <dbReference type="EMBL" id="MPN09383.1"/>
    </source>
</evidence>
<comment type="caution">
    <text evidence="2">The sequence shown here is derived from an EMBL/GenBank/DDBJ whole genome shotgun (WGS) entry which is preliminary data.</text>
</comment>
<feature type="transmembrane region" description="Helical" evidence="1">
    <location>
        <begin position="80"/>
        <end position="100"/>
    </location>
</feature>
<reference evidence="2" key="1">
    <citation type="submission" date="2019-08" db="EMBL/GenBank/DDBJ databases">
        <authorList>
            <person name="Kucharzyk K."/>
            <person name="Murdoch R.W."/>
            <person name="Higgins S."/>
            <person name="Loffler F."/>
        </authorList>
    </citation>
    <scope>NUCLEOTIDE SEQUENCE</scope>
</reference>
<keyword evidence="1" id="KW-0472">Membrane</keyword>
<accession>A0A645FA95</accession>
<keyword evidence="1" id="KW-0812">Transmembrane</keyword>
<dbReference type="AlphaFoldDB" id="A0A645FA95"/>
<feature type="transmembrane region" description="Helical" evidence="1">
    <location>
        <begin position="6"/>
        <end position="25"/>
    </location>
</feature>
<gene>
    <name evidence="2" type="ORF">SDC9_156672</name>
</gene>
<name>A0A645FA95_9ZZZZ</name>
<evidence type="ECO:0000256" key="1">
    <source>
        <dbReference type="SAM" id="Phobius"/>
    </source>
</evidence>
<dbReference type="EMBL" id="VSSQ01055487">
    <property type="protein sequence ID" value="MPN09383.1"/>
    <property type="molecule type" value="Genomic_DNA"/>
</dbReference>